<sequence length="260" mass="28903">MAWVTDRDQAMMQWFDTVRLTNMEGLRWALAGMNGASSPVSLRAAQMWCARMEGLGLIDRQRVAGAGGSLVWATHAAIGRPAPQLLSQTARHEVAVSVVSAHYLAAGYEWHRDVFFDEAGEAKTGRPRASEDHPADGVAVQGSTRHLVEVELTSKRTTRYMTIFRKLRRRFERSEMTRVAYFTTREVATTVLNNLEQFGQTGEAGNRAVRQRIAVEPVFGRRGLWETSEQPRWLRRLEAAPAPEPAVSMPAQLDGIGGVA</sequence>
<accession>A0ABV8QCK6</accession>
<dbReference type="Proteomes" id="UP001595900">
    <property type="component" value="Unassembled WGS sequence"/>
</dbReference>
<name>A0ABV8QCK6_9MICO</name>
<dbReference type="RefSeq" id="WP_390231776.1">
    <property type="nucleotide sequence ID" value="NZ_JBHSCN010000019.1"/>
</dbReference>
<evidence type="ECO:0000313" key="2">
    <source>
        <dbReference type="Proteomes" id="UP001595900"/>
    </source>
</evidence>
<dbReference type="EMBL" id="JBHSCN010000019">
    <property type="protein sequence ID" value="MFC4245078.1"/>
    <property type="molecule type" value="Genomic_DNA"/>
</dbReference>
<organism evidence="1 2">
    <name type="scientific">Gryllotalpicola reticulitermitis</name>
    <dbReference type="NCBI Taxonomy" id="1184153"/>
    <lineage>
        <taxon>Bacteria</taxon>
        <taxon>Bacillati</taxon>
        <taxon>Actinomycetota</taxon>
        <taxon>Actinomycetes</taxon>
        <taxon>Micrococcales</taxon>
        <taxon>Microbacteriaceae</taxon>
        <taxon>Gryllotalpicola</taxon>
    </lineage>
</organism>
<proteinExistence type="predicted"/>
<evidence type="ECO:0008006" key="3">
    <source>
        <dbReference type="Google" id="ProtNLM"/>
    </source>
</evidence>
<comment type="caution">
    <text evidence="1">The sequence shown here is derived from an EMBL/GenBank/DDBJ whole genome shotgun (WGS) entry which is preliminary data.</text>
</comment>
<reference evidence="2" key="1">
    <citation type="journal article" date="2019" name="Int. J. Syst. Evol. Microbiol.">
        <title>The Global Catalogue of Microorganisms (GCM) 10K type strain sequencing project: providing services to taxonomists for standard genome sequencing and annotation.</title>
        <authorList>
            <consortium name="The Broad Institute Genomics Platform"/>
            <consortium name="The Broad Institute Genome Sequencing Center for Infectious Disease"/>
            <person name="Wu L."/>
            <person name="Ma J."/>
        </authorList>
    </citation>
    <scope>NUCLEOTIDE SEQUENCE [LARGE SCALE GENOMIC DNA]</scope>
    <source>
        <strain evidence="2">CGMCC 1.10363</strain>
    </source>
</reference>
<protein>
    <recommendedName>
        <fullName evidence="3">Transcriptional regulator, AbiEi antitoxin, Type IV TA system</fullName>
    </recommendedName>
</protein>
<evidence type="ECO:0000313" key="1">
    <source>
        <dbReference type="EMBL" id="MFC4245078.1"/>
    </source>
</evidence>
<keyword evidence="2" id="KW-1185">Reference proteome</keyword>
<gene>
    <name evidence="1" type="ORF">ACFOYW_17050</name>
</gene>